<comment type="caution">
    <text evidence="6">The sequence shown here is derived from an EMBL/GenBank/DDBJ whole genome shotgun (WGS) entry which is preliminary data.</text>
</comment>
<dbReference type="PROSITE" id="PS50931">
    <property type="entry name" value="HTH_LYSR"/>
    <property type="match status" value="1"/>
</dbReference>
<dbReference type="EMBL" id="JWIT01000018">
    <property type="protein sequence ID" value="KJF71302.1"/>
    <property type="molecule type" value="Genomic_DNA"/>
</dbReference>
<dbReference type="InterPro" id="IPR050950">
    <property type="entry name" value="HTH-type_LysR_regulators"/>
</dbReference>
<keyword evidence="2" id="KW-0805">Transcription regulation</keyword>
<evidence type="ECO:0000313" key="7">
    <source>
        <dbReference type="Proteomes" id="UP000032564"/>
    </source>
</evidence>
<dbReference type="Proteomes" id="UP000032564">
    <property type="component" value="Unassembled WGS sequence"/>
</dbReference>
<dbReference type="Pfam" id="PF03466">
    <property type="entry name" value="LysR_substrate"/>
    <property type="match status" value="1"/>
</dbReference>
<gene>
    <name evidence="6" type="ORF">RP75_21310</name>
</gene>
<dbReference type="InterPro" id="IPR036390">
    <property type="entry name" value="WH_DNA-bd_sf"/>
</dbReference>
<evidence type="ECO:0000256" key="4">
    <source>
        <dbReference type="ARBA" id="ARBA00023163"/>
    </source>
</evidence>
<dbReference type="RefSeq" id="WP_045022332.1">
    <property type="nucleotide sequence ID" value="NZ_CP166105.1"/>
</dbReference>
<feature type="domain" description="HTH lysR-type" evidence="5">
    <location>
        <begin position="6"/>
        <end position="63"/>
    </location>
</feature>
<dbReference type="NCBIfam" id="TIGR02424">
    <property type="entry name" value="TF_pcaQ"/>
    <property type="match status" value="1"/>
</dbReference>
<evidence type="ECO:0000256" key="2">
    <source>
        <dbReference type="ARBA" id="ARBA00023015"/>
    </source>
</evidence>
<keyword evidence="3" id="KW-0238">DNA-binding</keyword>
<accession>A0ABR5D348</accession>
<keyword evidence="4" id="KW-0804">Transcription</keyword>
<evidence type="ECO:0000259" key="5">
    <source>
        <dbReference type="PROSITE" id="PS50931"/>
    </source>
</evidence>
<dbReference type="Gene3D" id="3.40.190.10">
    <property type="entry name" value="Periplasmic binding protein-like II"/>
    <property type="match status" value="2"/>
</dbReference>
<dbReference type="SUPFAM" id="SSF46785">
    <property type="entry name" value="Winged helix' DNA-binding domain"/>
    <property type="match status" value="1"/>
</dbReference>
<dbReference type="PRINTS" id="PR00039">
    <property type="entry name" value="HTHLYSR"/>
</dbReference>
<proteinExistence type="inferred from homology"/>
<evidence type="ECO:0000256" key="3">
    <source>
        <dbReference type="ARBA" id="ARBA00023125"/>
    </source>
</evidence>
<reference evidence="6 7" key="1">
    <citation type="submission" date="2014-12" db="EMBL/GenBank/DDBJ databases">
        <authorList>
            <person name="Kuzmanovic N."/>
            <person name="Pulawska J."/>
            <person name="Obradovic A."/>
        </authorList>
    </citation>
    <scope>NUCLEOTIDE SEQUENCE [LARGE SCALE GENOMIC DNA]</scope>
    <source>
        <strain evidence="6 7">KFB 330</strain>
    </source>
</reference>
<dbReference type="InterPro" id="IPR036388">
    <property type="entry name" value="WH-like_DNA-bd_sf"/>
</dbReference>
<dbReference type="PANTHER" id="PTHR30419">
    <property type="entry name" value="HTH-TYPE TRANSCRIPTIONAL REGULATOR YBHD"/>
    <property type="match status" value="1"/>
</dbReference>
<dbReference type="InterPro" id="IPR005119">
    <property type="entry name" value="LysR_subst-bd"/>
</dbReference>
<organism evidence="6 7">
    <name type="scientific">Agrobacterium arsenijevicii</name>
    <dbReference type="NCBI Taxonomy" id="1585697"/>
    <lineage>
        <taxon>Bacteria</taxon>
        <taxon>Pseudomonadati</taxon>
        <taxon>Pseudomonadota</taxon>
        <taxon>Alphaproteobacteria</taxon>
        <taxon>Hyphomicrobiales</taxon>
        <taxon>Rhizobiaceae</taxon>
        <taxon>Rhizobium/Agrobacterium group</taxon>
        <taxon>Agrobacterium</taxon>
    </lineage>
</organism>
<comment type="similarity">
    <text evidence="1">Belongs to the LysR transcriptional regulatory family.</text>
</comment>
<sequence length="315" mass="34041">MVEQRIKFRHLQTFVEVARQKSVIRAAEILHVSQPAVTKTIRELEEVLGVTLFDREGRGIRISRSGEVFLRHAGATMTALRHAVDSVSQEAAHSGLPVRVGALPTVSVRIMPKAMAGFLSEKTGSPVKIVTGDNAVLLEQLRVGDLDLVVGRLAAPEKMTGFSFEHLYSEKVRFVVRAGHPLLSPGISVFDHLHEFPVLIPTRQSVIGPIVEQFLIANGVPALPIRIETVSDAFGRAYLRTSDAVWIISEGVIAGDVADGILAILPVDTGDTSGPVGLTVRADTQPSLPLSLLIQAIREAARELLDPKSEASSRL</sequence>
<protein>
    <submittedName>
        <fullName evidence="6">LysR family transcriptional regulator</fullName>
    </submittedName>
</protein>
<evidence type="ECO:0000313" key="6">
    <source>
        <dbReference type="EMBL" id="KJF71302.1"/>
    </source>
</evidence>
<dbReference type="Gene3D" id="1.10.10.10">
    <property type="entry name" value="Winged helix-like DNA-binding domain superfamily/Winged helix DNA-binding domain"/>
    <property type="match status" value="1"/>
</dbReference>
<dbReference type="InterPro" id="IPR012787">
    <property type="entry name" value="TF_PcaQ"/>
</dbReference>
<dbReference type="Pfam" id="PF00126">
    <property type="entry name" value="HTH_1"/>
    <property type="match status" value="1"/>
</dbReference>
<name>A0ABR5D348_9HYPH</name>
<dbReference type="SUPFAM" id="SSF53850">
    <property type="entry name" value="Periplasmic binding protein-like II"/>
    <property type="match status" value="1"/>
</dbReference>
<keyword evidence="7" id="KW-1185">Reference proteome</keyword>
<dbReference type="PANTHER" id="PTHR30419:SF8">
    <property type="entry name" value="NITROGEN ASSIMILATION TRANSCRIPTIONAL ACTIVATOR-RELATED"/>
    <property type="match status" value="1"/>
</dbReference>
<dbReference type="InterPro" id="IPR000847">
    <property type="entry name" value="LysR_HTH_N"/>
</dbReference>
<evidence type="ECO:0000256" key="1">
    <source>
        <dbReference type="ARBA" id="ARBA00009437"/>
    </source>
</evidence>